<name>A0AB38YLV3_VEIPA</name>
<sequence>MKKKLVYVAHPYGGKESNRKKIDVIMGDLVLNDTSHDYISPIHNFGYVYLTGDDYQRGLDICLSLLGHCDILVLCPDWESSRGCKGEFEFAKKHSISTFTLNEWKGLNRI</sequence>
<gene>
    <name evidence="1" type="ORF">RDV51_05250</name>
</gene>
<reference evidence="1" key="1">
    <citation type="submission" date="2023-08" db="EMBL/GenBank/DDBJ databases">
        <title>Veillonella_parvula_DSM 2007_complete_genome_hifiasm_Zymo_Research_D6332.</title>
        <authorList>
            <person name="Damerum A."/>
        </authorList>
    </citation>
    <scope>NUCLEOTIDE SEQUENCE</scope>
    <source>
        <strain evidence="1">DSM 2007</strain>
    </source>
</reference>
<dbReference type="Pfam" id="PF14359">
    <property type="entry name" value="DUF4406"/>
    <property type="match status" value="1"/>
</dbReference>
<organism evidence="1 2">
    <name type="scientific">Veillonella parvula</name>
    <name type="common">Staphylococcus parvulus</name>
    <dbReference type="NCBI Taxonomy" id="29466"/>
    <lineage>
        <taxon>Bacteria</taxon>
        <taxon>Bacillati</taxon>
        <taxon>Bacillota</taxon>
        <taxon>Negativicutes</taxon>
        <taxon>Veillonellales</taxon>
        <taxon>Veillonellaceae</taxon>
        <taxon>Veillonella</taxon>
    </lineage>
</organism>
<dbReference type="Gene3D" id="3.40.50.10400">
    <property type="entry name" value="Hypothetical protein PA1492"/>
    <property type="match status" value="1"/>
</dbReference>
<accession>A0AB38YLV3</accession>
<dbReference type="EMBL" id="CP133463">
    <property type="protein sequence ID" value="WMS18853.1"/>
    <property type="molecule type" value="Genomic_DNA"/>
</dbReference>
<dbReference type="InterPro" id="IPR025518">
    <property type="entry name" value="DUF4406"/>
</dbReference>
<proteinExistence type="predicted"/>
<dbReference type="RefSeq" id="WP_004693092.1">
    <property type="nucleotide sequence ID" value="NZ_CP133463.1"/>
</dbReference>
<dbReference type="AlphaFoldDB" id="A0AB38YLV3"/>
<protein>
    <submittedName>
        <fullName evidence="1">DUF4406 domain-containing protein</fullName>
    </submittedName>
</protein>
<evidence type="ECO:0000313" key="2">
    <source>
        <dbReference type="Proteomes" id="UP001228955"/>
    </source>
</evidence>
<evidence type="ECO:0000313" key="1">
    <source>
        <dbReference type="EMBL" id="WMS18853.1"/>
    </source>
</evidence>
<dbReference type="Proteomes" id="UP001228955">
    <property type="component" value="Chromosome"/>
</dbReference>
<dbReference type="SUPFAM" id="SSF52309">
    <property type="entry name" value="N-(deoxy)ribosyltransferase-like"/>
    <property type="match status" value="1"/>
</dbReference>